<dbReference type="EMBL" id="JOJR01000076">
    <property type="protein sequence ID" value="RCN46593.1"/>
    <property type="molecule type" value="Genomic_DNA"/>
</dbReference>
<comment type="caution">
    <text evidence="2">The sequence shown here is derived from an EMBL/GenBank/DDBJ whole genome shotgun (WGS) entry which is preliminary data.</text>
</comment>
<dbReference type="InterPro" id="IPR001304">
    <property type="entry name" value="C-type_lectin-like"/>
</dbReference>
<accession>A0A368GQE4</accession>
<dbReference type="AlphaFoldDB" id="A0A368GQE4"/>
<evidence type="ECO:0000313" key="2">
    <source>
        <dbReference type="EMBL" id="RCN46593.1"/>
    </source>
</evidence>
<keyword evidence="3" id="KW-1185">Reference proteome</keyword>
<dbReference type="PANTHER" id="PTHR45710">
    <property type="entry name" value="C-TYPE LECTIN DOMAIN-CONTAINING PROTEIN 180"/>
    <property type="match status" value="1"/>
</dbReference>
<dbReference type="Proteomes" id="UP000252519">
    <property type="component" value="Unassembled WGS sequence"/>
</dbReference>
<reference evidence="2 3" key="1">
    <citation type="submission" date="2014-10" db="EMBL/GenBank/DDBJ databases">
        <title>Draft genome of the hookworm Ancylostoma caninum.</title>
        <authorList>
            <person name="Mitreva M."/>
        </authorList>
    </citation>
    <scope>NUCLEOTIDE SEQUENCE [LARGE SCALE GENOMIC DNA]</scope>
    <source>
        <strain evidence="2 3">Baltimore</strain>
    </source>
</reference>
<protein>
    <submittedName>
        <fullName evidence="2">Lectin C-type domain protein</fullName>
    </submittedName>
</protein>
<organism evidence="2 3">
    <name type="scientific">Ancylostoma caninum</name>
    <name type="common">Dog hookworm</name>
    <dbReference type="NCBI Taxonomy" id="29170"/>
    <lineage>
        <taxon>Eukaryota</taxon>
        <taxon>Metazoa</taxon>
        <taxon>Ecdysozoa</taxon>
        <taxon>Nematoda</taxon>
        <taxon>Chromadorea</taxon>
        <taxon>Rhabditida</taxon>
        <taxon>Rhabditina</taxon>
        <taxon>Rhabditomorpha</taxon>
        <taxon>Strongyloidea</taxon>
        <taxon>Ancylostomatidae</taxon>
        <taxon>Ancylostomatinae</taxon>
        <taxon>Ancylostoma</taxon>
    </lineage>
</organism>
<dbReference type="InterPro" id="IPR016187">
    <property type="entry name" value="CTDL_fold"/>
</dbReference>
<dbReference type="STRING" id="29170.A0A368GQE4"/>
<dbReference type="OrthoDB" id="5775138at2759"/>
<dbReference type="PROSITE" id="PS50041">
    <property type="entry name" value="C_TYPE_LECTIN_2"/>
    <property type="match status" value="1"/>
</dbReference>
<dbReference type="Gene3D" id="3.10.100.10">
    <property type="entry name" value="Mannose-Binding Protein A, subunit A"/>
    <property type="match status" value="1"/>
</dbReference>
<dbReference type="SMART" id="SM00034">
    <property type="entry name" value="CLECT"/>
    <property type="match status" value="1"/>
</dbReference>
<proteinExistence type="predicted"/>
<dbReference type="Pfam" id="PF00059">
    <property type="entry name" value="Lectin_C"/>
    <property type="match status" value="1"/>
</dbReference>
<gene>
    <name evidence="2" type="ORF">ANCCAN_07329</name>
</gene>
<evidence type="ECO:0000259" key="1">
    <source>
        <dbReference type="PROSITE" id="PS50041"/>
    </source>
</evidence>
<name>A0A368GQE4_ANCCA</name>
<feature type="domain" description="C-type lectin" evidence="1">
    <location>
        <begin position="105"/>
        <end position="229"/>
    </location>
</feature>
<dbReference type="SUPFAM" id="SSF56436">
    <property type="entry name" value="C-type lectin-like"/>
    <property type="match status" value="1"/>
</dbReference>
<sequence length="245" mass="27573">MVWADSQHHFLLYEQRVRPRRKVTMTIPVTEEGVRCHSCPLATIALEVEWQQISITVQEIATITGTFKNYRMILIPFAVVLTLISTEDVLPSSFVPPCPPGWSQFLDSCYQIENGTMSLPKAEKRCAAKGATLFVANSLEEFNNVTRLAPRNRLSWIGLAQFDGRSSPIWQTTSGIEPSSLKWLVTPFSSVANGWSIASRCAAHYNSDVESAKYTYFYPCESLFSSICENNFTFNSALAHQFNQL</sequence>
<dbReference type="InterPro" id="IPR050828">
    <property type="entry name" value="C-type_lectin/matrix_domain"/>
</dbReference>
<dbReference type="PANTHER" id="PTHR45710:SF26">
    <property type="entry name" value="RH26557P"/>
    <property type="match status" value="1"/>
</dbReference>
<evidence type="ECO:0000313" key="3">
    <source>
        <dbReference type="Proteomes" id="UP000252519"/>
    </source>
</evidence>
<dbReference type="InterPro" id="IPR016186">
    <property type="entry name" value="C-type_lectin-like/link_sf"/>
</dbReference>